<evidence type="ECO:0000313" key="2">
    <source>
        <dbReference type="Proteomes" id="UP000533637"/>
    </source>
</evidence>
<proteinExistence type="predicted"/>
<sequence>MKNSLMVQLGAKPTLQHFRKIVMNLPTRERAGFMKEAFGLAFSEWRSLDVVYQKFLVALIKSERQQFVEFVRKETVLGEFLYDLKNEDLFVRILNLLERPSKKHKTSYSRLAFSVLFAFNVDWEIKGLSDKIRYAKADRDDLFELFEGIKID</sequence>
<dbReference type="EMBL" id="JACHOC010000012">
    <property type="protein sequence ID" value="MBB4624863.1"/>
    <property type="molecule type" value="Genomic_DNA"/>
</dbReference>
<reference evidence="1 2" key="1">
    <citation type="submission" date="2020-08" db="EMBL/GenBank/DDBJ databases">
        <title>Genomic Encyclopedia of Type Strains, Phase IV (KMG-IV): sequencing the most valuable type-strain genomes for metagenomic binning, comparative biology and taxonomic classification.</title>
        <authorList>
            <person name="Goeker M."/>
        </authorList>
    </citation>
    <scope>NUCLEOTIDE SEQUENCE [LARGE SCALE GENOMIC DNA]</scope>
    <source>
        <strain evidence="1 2">DSM 102983</strain>
    </source>
</reference>
<evidence type="ECO:0000313" key="1">
    <source>
        <dbReference type="EMBL" id="MBB4624863.1"/>
    </source>
</evidence>
<name>A0ABR6KTZ2_9BACT</name>
<gene>
    <name evidence="1" type="ORF">GGQ57_004808</name>
</gene>
<accession>A0ABR6KTZ2</accession>
<protein>
    <submittedName>
        <fullName evidence="1">Uncharacterized protein</fullName>
    </submittedName>
</protein>
<dbReference type="Proteomes" id="UP000533637">
    <property type="component" value="Unassembled WGS sequence"/>
</dbReference>
<comment type="caution">
    <text evidence="1">The sequence shown here is derived from an EMBL/GenBank/DDBJ whole genome shotgun (WGS) entry which is preliminary data.</text>
</comment>
<dbReference type="RefSeq" id="WP_229801165.1">
    <property type="nucleotide sequence ID" value="NZ_BMPB01000016.1"/>
</dbReference>
<organism evidence="1 2">
    <name type="scientific">Parabacteroides faecis</name>
    <dbReference type="NCBI Taxonomy" id="1217282"/>
    <lineage>
        <taxon>Bacteria</taxon>
        <taxon>Pseudomonadati</taxon>
        <taxon>Bacteroidota</taxon>
        <taxon>Bacteroidia</taxon>
        <taxon>Bacteroidales</taxon>
        <taxon>Tannerellaceae</taxon>
        <taxon>Parabacteroides</taxon>
    </lineage>
</organism>
<keyword evidence="2" id="KW-1185">Reference proteome</keyword>